<dbReference type="KEGG" id="dre:100005903"/>
<sequence>MCTSNSSELDLELGDLLQEFNDVVKELSEAQTSDHVLRNVKRHTGLSDGDDSDYCSEASLVNSLNASQEELNTVSTTTGSKAKLGDTSDLQSFIENLDKELAEM</sequence>
<organism evidence="1">
    <name type="scientific">Danio rerio</name>
    <name type="common">Zebrafish</name>
    <name type="synonym">Brachydanio rerio</name>
    <dbReference type="NCBI Taxonomy" id="7955"/>
    <lineage>
        <taxon>Eukaryota</taxon>
        <taxon>Metazoa</taxon>
        <taxon>Chordata</taxon>
        <taxon>Craniata</taxon>
        <taxon>Vertebrata</taxon>
        <taxon>Euteleostomi</taxon>
        <taxon>Actinopterygii</taxon>
        <taxon>Neopterygii</taxon>
        <taxon>Teleostei</taxon>
        <taxon>Ostariophysi</taxon>
        <taxon>Cypriniformes</taxon>
        <taxon>Danionidae</taxon>
        <taxon>Danioninae</taxon>
        <taxon>Danio</taxon>
    </lineage>
</organism>
<reference evidence="3" key="4">
    <citation type="submission" date="2025-04" db="UniProtKB">
        <authorList>
            <consortium name="RefSeq"/>
        </authorList>
    </citation>
    <scope>IDENTIFICATION</scope>
    <source>
        <strain evidence="3">Tuebingen</strain>
    </source>
</reference>
<reference evidence="1" key="3">
    <citation type="submission" date="2015-11" db="UniProtKB">
        <authorList>
            <consortium name="Ensembl"/>
        </authorList>
    </citation>
    <scope>IDENTIFICATION</scope>
    <source>
        <strain evidence="1">Tuebingen</strain>
    </source>
</reference>
<dbReference type="OMA" id="SKPHAYQ"/>
<dbReference type="ZFIN" id="ZDB-GENE-030131-9667">
    <property type="gene designation" value="si:dkey-27i16.2"/>
</dbReference>
<evidence type="ECO:0000313" key="1">
    <source>
        <dbReference type="Ensembl" id="ENSDARP00000133646"/>
    </source>
</evidence>
<gene>
    <name evidence="1 3 4" type="primary">si:dkey-27i16.2</name>
    <name evidence="3" type="synonym">cb124</name>
    <name evidence="3" type="synonym">sb:cb124</name>
</gene>
<proteinExistence type="predicted"/>
<dbReference type="PANTHER" id="PTHR32193">
    <property type="entry name" value="REGULATOR OF CELL CYCLE RGCC"/>
    <property type="match status" value="1"/>
</dbReference>
<name>A0A0R4IE30_DANRE</name>
<dbReference type="SMR" id="A0A0R4IE30"/>
<evidence type="ECO:0000313" key="2">
    <source>
        <dbReference type="Proteomes" id="UP000000437"/>
    </source>
</evidence>
<dbReference type="InterPro" id="IPR029252">
    <property type="entry name" value="RGCC"/>
</dbReference>
<reference evidence="1 2" key="2">
    <citation type="journal article" date="2013" name="Nature">
        <title>The zebrafish reference genome sequence and its relationship to the human genome.</title>
        <authorList>
            <consortium name="Genome Reference Consortium Zebrafish"/>
            <person name="Howe K."/>
            <person name="Clark M.D."/>
            <person name="Torroja C.F."/>
            <person name="Torrance J."/>
            <person name="Berthelot C."/>
            <person name="Muffato M."/>
            <person name="Collins J.E."/>
            <person name="Humphray S."/>
            <person name="McLaren K."/>
            <person name="Matthews L."/>
            <person name="McLaren S."/>
            <person name="Sealy I."/>
            <person name="Caccamo M."/>
            <person name="Churcher C."/>
            <person name="Scott C."/>
            <person name="Barrett J.C."/>
            <person name="Koch R."/>
            <person name="Rauch G.J."/>
            <person name="White S."/>
            <person name="Chow W."/>
            <person name="Kilian B."/>
            <person name="Quintais L.T."/>
            <person name="Guerra-Assuncao J.A."/>
            <person name="Zhou Y."/>
            <person name="Gu Y."/>
            <person name="Yen J."/>
            <person name="Vogel J.H."/>
            <person name="Eyre T."/>
            <person name="Redmond S."/>
            <person name="Banerjee R."/>
            <person name="Chi J."/>
            <person name="Fu B."/>
            <person name="Langley E."/>
            <person name="Maguire S.F."/>
            <person name="Laird G.K."/>
            <person name="Lloyd D."/>
            <person name="Kenyon E."/>
            <person name="Donaldson S."/>
            <person name="Sehra H."/>
            <person name="Almeida-King J."/>
            <person name="Loveland J."/>
            <person name="Trevanion S."/>
            <person name="Jones M."/>
            <person name="Quail M."/>
            <person name="Willey D."/>
            <person name="Hunt A."/>
            <person name="Burton J."/>
            <person name="Sims S."/>
            <person name="McLay K."/>
            <person name="Plumb B."/>
            <person name="Davis J."/>
            <person name="Clee C."/>
            <person name="Oliver K."/>
            <person name="Clark R."/>
            <person name="Riddle C."/>
            <person name="Elliot D."/>
            <person name="Eliott D."/>
            <person name="Threadgold G."/>
            <person name="Harden G."/>
            <person name="Ware D."/>
            <person name="Begum S."/>
            <person name="Mortimore B."/>
            <person name="Mortimer B."/>
            <person name="Kerry G."/>
            <person name="Heath P."/>
            <person name="Phillimore B."/>
            <person name="Tracey A."/>
            <person name="Corby N."/>
            <person name="Dunn M."/>
            <person name="Johnson C."/>
            <person name="Wood J."/>
            <person name="Clark S."/>
            <person name="Pelan S."/>
            <person name="Griffiths G."/>
            <person name="Smith M."/>
            <person name="Glithero R."/>
            <person name="Howden P."/>
            <person name="Barker N."/>
            <person name="Lloyd C."/>
            <person name="Stevens C."/>
            <person name="Harley J."/>
            <person name="Holt K."/>
            <person name="Panagiotidis G."/>
            <person name="Lovell J."/>
            <person name="Beasley H."/>
            <person name="Henderson C."/>
            <person name="Gordon D."/>
            <person name="Auger K."/>
            <person name="Wright D."/>
            <person name="Collins J."/>
            <person name="Raisen C."/>
            <person name="Dyer L."/>
            <person name="Leung K."/>
            <person name="Robertson L."/>
            <person name="Ambridge K."/>
            <person name="Leongamornlert D."/>
            <person name="McGuire S."/>
            <person name="Gilderthorp R."/>
            <person name="Griffiths C."/>
            <person name="Manthravadi D."/>
            <person name="Nichol S."/>
            <person name="Barker G."/>
            <person name="Whitehead S."/>
            <person name="Kay M."/>
            <person name="Brown J."/>
            <person name="Murnane C."/>
            <person name="Gray E."/>
            <person name="Humphries M."/>
            <person name="Sycamore N."/>
            <person name="Barker D."/>
            <person name="Saunders D."/>
            <person name="Wallis J."/>
            <person name="Babbage A."/>
            <person name="Hammond S."/>
            <person name="Mashreghi-Mohammadi M."/>
            <person name="Barr L."/>
            <person name="Martin S."/>
            <person name="Wray P."/>
            <person name="Ellington A."/>
            <person name="Matthews N."/>
            <person name="Ellwood M."/>
            <person name="Woodmansey R."/>
            <person name="Clark G."/>
            <person name="Cooper J."/>
            <person name="Cooper J."/>
            <person name="Tromans A."/>
            <person name="Grafham D."/>
            <person name="Skuce C."/>
            <person name="Pandian R."/>
            <person name="Andrews R."/>
            <person name="Harrison E."/>
            <person name="Kimberley A."/>
            <person name="Garnett J."/>
            <person name="Fosker N."/>
            <person name="Hall R."/>
            <person name="Garner P."/>
            <person name="Kelly D."/>
            <person name="Bird C."/>
            <person name="Palmer S."/>
            <person name="Gehring I."/>
            <person name="Berger A."/>
            <person name="Dooley C.M."/>
            <person name="Ersan-Urun Z."/>
            <person name="Eser C."/>
            <person name="Geiger H."/>
            <person name="Geisler M."/>
            <person name="Karotki L."/>
            <person name="Kirn A."/>
            <person name="Konantz J."/>
            <person name="Konantz M."/>
            <person name="Oberlander M."/>
            <person name="Rudolph-Geiger S."/>
            <person name="Teucke M."/>
            <person name="Lanz C."/>
            <person name="Raddatz G."/>
            <person name="Osoegawa K."/>
            <person name="Zhu B."/>
            <person name="Rapp A."/>
            <person name="Widaa S."/>
            <person name="Langford C."/>
            <person name="Yang F."/>
            <person name="Schuster S.C."/>
            <person name="Carter N.P."/>
            <person name="Harrow J."/>
            <person name="Ning Z."/>
            <person name="Herrero J."/>
            <person name="Searle S.M."/>
            <person name="Enright A."/>
            <person name="Geisler R."/>
            <person name="Plasterk R.H."/>
            <person name="Lee C."/>
            <person name="Westerfield M."/>
            <person name="de Jong P.J."/>
            <person name="Zon L.I."/>
            <person name="Postlethwait J.H."/>
            <person name="Nusslein-Volhard C."/>
            <person name="Hubbard T.J."/>
            <person name="Roest Crollius H."/>
            <person name="Rogers J."/>
            <person name="Stemple D.L."/>
        </authorList>
    </citation>
    <scope>NUCLEOTIDE SEQUENCE [LARGE SCALE GENOMIC DNA]</scope>
    <source>
        <strain evidence="1 2">Tuebingen</strain>
    </source>
</reference>
<evidence type="ECO:0000313" key="3">
    <source>
        <dbReference type="RefSeq" id="NP_001373406.1"/>
    </source>
</evidence>
<dbReference type="GeneTree" id="ENSGT00390000011709"/>
<dbReference type="RefSeq" id="NP_001373406.1">
    <property type="nucleotide sequence ID" value="NM_001386477.1"/>
</dbReference>
<protein>
    <submittedName>
        <fullName evidence="3">Regulator of cell cycle RGCC-like</fullName>
    </submittedName>
    <submittedName>
        <fullName evidence="1">Si:dkey-27i16.2</fullName>
    </submittedName>
</protein>
<dbReference type="AGR" id="ZFIN:ZDB-GENE-030131-9667"/>
<dbReference type="eggNOG" id="ENOG502SVIF">
    <property type="taxonomic scope" value="Eukaryota"/>
</dbReference>
<reference evidence="3" key="1">
    <citation type="journal article" date="2011" name="Brief. Bioinform.">
        <title>Phylogenetic-based propagation of functional annotations within the Gene Ontology consortium.</title>
        <authorList>
            <person name="Gaudet P."/>
            <person name="Livstone M.S."/>
            <person name="Lewis S.E."/>
            <person name="Thomas P.D."/>
        </authorList>
    </citation>
    <scope>NUCLEOTIDE SEQUENCE</scope>
    <source>
        <strain evidence="3">Tuebingen</strain>
    </source>
</reference>
<dbReference type="GeneID" id="100005903"/>
<dbReference type="Proteomes" id="UP000000437">
    <property type="component" value="Chromosome 14"/>
</dbReference>
<accession>A0A0R4IE30</accession>
<dbReference type="OrthoDB" id="9887289at2759"/>
<dbReference type="PANTHER" id="PTHR32193:SF5">
    <property type="entry name" value="RGCC PROTEIN"/>
    <property type="match status" value="1"/>
</dbReference>
<keyword evidence="2" id="KW-1185">Reference proteome</keyword>
<dbReference type="EMBL" id="CR628381">
    <property type="status" value="NOT_ANNOTATED_CDS"/>
    <property type="molecule type" value="Genomic_DNA"/>
</dbReference>
<evidence type="ECO:0000313" key="4">
    <source>
        <dbReference type="ZFIN" id="ZDB-GENE-030131-9667"/>
    </source>
</evidence>
<dbReference type="PaxDb" id="7955-ENSDARP00000114302"/>
<dbReference type="Ensembl" id="ENSDART00000159056.2">
    <property type="protein sequence ID" value="ENSDARP00000133646.1"/>
    <property type="gene ID" value="ENSDARG00000098293.2"/>
</dbReference>
<dbReference type="GO" id="GO:0051726">
    <property type="term" value="P:regulation of cell cycle"/>
    <property type="evidence" value="ECO:0007669"/>
    <property type="project" value="InterPro"/>
</dbReference>
<dbReference type="Pfam" id="PF15151">
    <property type="entry name" value="RGCC"/>
    <property type="match status" value="1"/>
</dbReference>
<dbReference type="AlphaFoldDB" id="A0A0R4IE30"/>
<accession>A0A8M1Q296</accession>